<dbReference type="InterPro" id="IPR029787">
    <property type="entry name" value="Nucleotide_cyclase"/>
</dbReference>
<dbReference type="InterPro" id="IPR000160">
    <property type="entry name" value="GGDEF_dom"/>
</dbReference>
<dbReference type="PANTHER" id="PTHR45138:SF9">
    <property type="entry name" value="DIGUANYLATE CYCLASE DGCM-RELATED"/>
    <property type="match status" value="1"/>
</dbReference>
<evidence type="ECO:0000256" key="3">
    <source>
        <dbReference type="SAM" id="Phobius"/>
    </source>
</evidence>
<dbReference type="CDD" id="cd01949">
    <property type="entry name" value="GGDEF"/>
    <property type="match status" value="1"/>
</dbReference>
<dbReference type="PROSITE" id="PS50887">
    <property type="entry name" value="GGDEF"/>
    <property type="match status" value="1"/>
</dbReference>
<organism evidence="5 6">
    <name type="scientific">Magnetovibrio blakemorei</name>
    <dbReference type="NCBI Taxonomy" id="28181"/>
    <lineage>
        <taxon>Bacteria</taxon>
        <taxon>Pseudomonadati</taxon>
        <taxon>Pseudomonadota</taxon>
        <taxon>Alphaproteobacteria</taxon>
        <taxon>Rhodospirillales</taxon>
        <taxon>Magnetovibrionaceae</taxon>
        <taxon>Magnetovibrio</taxon>
    </lineage>
</organism>
<dbReference type="InterPro" id="IPR054327">
    <property type="entry name" value="His-kinase-like_sensor"/>
</dbReference>
<dbReference type="InterPro" id="IPR043128">
    <property type="entry name" value="Rev_trsase/Diguanyl_cyclase"/>
</dbReference>
<dbReference type="NCBIfam" id="TIGR00254">
    <property type="entry name" value="GGDEF"/>
    <property type="match status" value="1"/>
</dbReference>
<evidence type="ECO:0000259" key="4">
    <source>
        <dbReference type="PROSITE" id="PS50887"/>
    </source>
</evidence>
<dbReference type="FunFam" id="3.30.70.270:FF:000001">
    <property type="entry name" value="Diguanylate cyclase domain protein"/>
    <property type="match status" value="1"/>
</dbReference>
<dbReference type="CDD" id="cd12914">
    <property type="entry name" value="PDC1_DGC_like"/>
    <property type="match status" value="1"/>
</dbReference>
<dbReference type="SUPFAM" id="SSF55073">
    <property type="entry name" value="Nucleotide cyclase"/>
    <property type="match status" value="1"/>
</dbReference>
<evidence type="ECO:0000256" key="1">
    <source>
        <dbReference type="ARBA" id="ARBA00012528"/>
    </source>
</evidence>
<dbReference type="Proteomes" id="UP000095347">
    <property type="component" value="Unassembled WGS sequence"/>
</dbReference>
<dbReference type="Pfam" id="PF22588">
    <property type="entry name" value="dCache_1_like"/>
    <property type="match status" value="1"/>
</dbReference>
<dbReference type="GO" id="GO:0043709">
    <property type="term" value="P:cell adhesion involved in single-species biofilm formation"/>
    <property type="evidence" value="ECO:0007669"/>
    <property type="project" value="TreeGrafter"/>
</dbReference>
<protein>
    <recommendedName>
        <fullName evidence="1">diguanylate cyclase</fullName>
        <ecNumber evidence="1">2.7.7.65</ecNumber>
    </recommendedName>
</protein>
<feature type="domain" description="GGDEF" evidence="4">
    <location>
        <begin position="374"/>
        <end position="511"/>
    </location>
</feature>
<dbReference type="GO" id="GO:0052621">
    <property type="term" value="F:diguanylate cyclase activity"/>
    <property type="evidence" value="ECO:0007669"/>
    <property type="project" value="UniProtKB-EC"/>
</dbReference>
<dbReference type="OrthoDB" id="9812260at2"/>
<gene>
    <name evidence="5" type="ORF">BEN30_04095</name>
</gene>
<dbReference type="CDD" id="cd12915">
    <property type="entry name" value="PDC2_DGC_like"/>
    <property type="match status" value="1"/>
</dbReference>
<keyword evidence="3" id="KW-1133">Transmembrane helix</keyword>
<dbReference type="Gene3D" id="3.30.450.20">
    <property type="entry name" value="PAS domain"/>
    <property type="match status" value="2"/>
</dbReference>
<accession>A0A1E5QB60</accession>
<dbReference type="PANTHER" id="PTHR45138">
    <property type="entry name" value="REGULATORY COMPONENTS OF SENSORY TRANSDUCTION SYSTEM"/>
    <property type="match status" value="1"/>
</dbReference>
<name>A0A1E5QB60_9PROT</name>
<keyword evidence="6" id="KW-1185">Reference proteome</keyword>
<proteinExistence type="predicted"/>
<sequence length="513" mass="57268">MTCVQQNVGEALVTGYSTQLITKLRFSLLGLMLFIFVGVTTGTVMVITDDRKQEIVNAAKTMQSLAMVLSKEADSTLALADTVLSNLIKDLDLHRLDAFSDAQHIHKVLEHQHQIMQGGGEVPSFAHLFILGPDGSVVANSVTYPTPKLNAAERDFFVYHRDHPSYELHISQPDYSKITQERVIFLTKRLEDPSGTFLGIIGIHLKLRHFDHIYGSLELPPGGTVTIIRSDGWGVYRYPMAESFFKKSIQDHAGFRKMMGQRAGYLKTTKSPYDSTLRVAGFYASDKYPLLSIVTVTHDSILINWLQSAIQISIMVGVGVLFIIALAFFSYRQLGHLNYALELSSHDSLTKLRNRRAFDDRIGEEWRRAIRGAYPVSLLFVDVDFFKLYNDEYGHRTGDKCLIKIAQAMEKDFVRAGEFVARYGGEEFVVLLPNTDLSGAEKSAMHLLKAVQGLQIEHKQSSVSAYVTVSIGIASLVPVQNMNKDDLVEMADSALYAAKHAGRNQCAVYTDTD</sequence>
<dbReference type="Gene3D" id="3.30.70.270">
    <property type="match status" value="1"/>
</dbReference>
<reference evidence="6" key="1">
    <citation type="submission" date="2016-07" db="EMBL/GenBank/DDBJ databases">
        <authorList>
            <person name="Florea S."/>
            <person name="Webb J.S."/>
            <person name="Jaromczyk J."/>
            <person name="Schardl C.L."/>
        </authorList>
    </citation>
    <scope>NUCLEOTIDE SEQUENCE [LARGE SCALE GENOMIC DNA]</scope>
    <source>
        <strain evidence="6">MV-1</strain>
    </source>
</reference>
<feature type="transmembrane region" description="Helical" evidence="3">
    <location>
        <begin position="312"/>
        <end position="331"/>
    </location>
</feature>
<dbReference type="Pfam" id="PF00990">
    <property type="entry name" value="GGDEF"/>
    <property type="match status" value="1"/>
</dbReference>
<comment type="catalytic activity">
    <reaction evidence="2">
        <text>2 GTP = 3',3'-c-di-GMP + 2 diphosphate</text>
        <dbReference type="Rhea" id="RHEA:24898"/>
        <dbReference type="ChEBI" id="CHEBI:33019"/>
        <dbReference type="ChEBI" id="CHEBI:37565"/>
        <dbReference type="ChEBI" id="CHEBI:58805"/>
        <dbReference type="EC" id="2.7.7.65"/>
    </reaction>
</comment>
<comment type="caution">
    <text evidence="5">The sequence shown here is derived from an EMBL/GenBank/DDBJ whole genome shotgun (WGS) entry which is preliminary data.</text>
</comment>
<dbReference type="GO" id="GO:0005886">
    <property type="term" value="C:plasma membrane"/>
    <property type="evidence" value="ECO:0007669"/>
    <property type="project" value="TreeGrafter"/>
</dbReference>
<keyword evidence="3" id="KW-0812">Transmembrane</keyword>
<dbReference type="STRING" id="28181.BEN30_04095"/>
<dbReference type="SMART" id="SM00267">
    <property type="entry name" value="GGDEF"/>
    <property type="match status" value="1"/>
</dbReference>
<dbReference type="EMBL" id="MCGG01000008">
    <property type="protein sequence ID" value="OEJ69270.1"/>
    <property type="molecule type" value="Genomic_DNA"/>
</dbReference>
<evidence type="ECO:0000256" key="2">
    <source>
        <dbReference type="ARBA" id="ARBA00034247"/>
    </source>
</evidence>
<dbReference type="GO" id="GO:1902201">
    <property type="term" value="P:negative regulation of bacterial-type flagellum-dependent cell motility"/>
    <property type="evidence" value="ECO:0007669"/>
    <property type="project" value="TreeGrafter"/>
</dbReference>
<feature type="transmembrane region" description="Helical" evidence="3">
    <location>
        <begin position="26"/>
        <end position="47"/>
    </location>
</feature>
<dbReference type="EC" id="2.7.7.65" evidence="1"/>
<evidence type="ECO:0000313" key="5">
    <source>
        <dbReference type="EMBL" id="OEJ69270.1"/>
    </source>
</evidence>
<dbReference type="AlphaFoldDB" id="A0A1E5QB60"/>
<dbReference type="InterPro" id="IPR050469">
    <property type="entry name" value="Diguanylate_Cyclase"/>
</dbReference>
<evidence type="ECO:0000313" key="6">
    <source>
        <dbReference type="Proteomes" id="UP000095347"/>
    </source>
</evidence>
<keyword evidence="3" id="KW-0472">Membrane</keyword>